<dbReference type="EMBL" id="NAJN01000013">
    <property type="protein sequence ID" value="TKA81836.1"/>
    <property type="molecule type" value="Genomic_DNA"/>
</dbReference>
<comment type="caution">
    <text evidence="4">The sequence shown here is derived from an EMBL/GenBank/DDBJ whole genome shotgun (WGS) entry which is preliminary data.</text>
</comment>
<dbReference type="Pfam" id="PF20237">
    <property type="entry name" value="DUF6594"/>
    <property type="match status" value="1"/>
</dbReference>
<protein>
    <recommendedName>
        <fullName evidence="3">DUF6594 domain-containing protein</fullName>
    </recommendedName>
</protein>
<accession>A0A4U0XZG3</accession>
<feature type="compositionally biased region" description="Basic and acidic residues" evidence="1">
    <location>
        <begin position="33"/>
        <end position="46"/>
    </location>
</feature>
<evidence type="ECO:0000256" key="2">
    <source>
        <dbReference type="SAM" id="Phobius"/>
    </source>
</evidence>
<evidence type="ECO:0000313" key="4">
    <source>
        <dbReference type="EMBL" id="TKA81836.1"/>
    </source>
</evidence>
<dbReference type="AlphaFoldDB" id="A0A4U0XZG3"/>
<dbReference type="Proteomes" id="UP000308768">
    <property type="component" value="Unassembled WGS sequence"/>
</dbReference>
<organism evidence="4 5">
    <name type="scientific">Cryomyces minteri</name>
    <dbReference type="NCBI Taxonomy" id="331657"/>
    <lineage>
        <taxon>Eukaryota</taxon>
        <taxon>Fungi</taxon>
        <taxon>Dikarya</taxon>
        <taxon>Ascomycota</taxon>
        <taxon>Pezizomycotina</taxon>
        <taxon>Dothideomycetes</taxon>
        <taxon>Dothideomycetes incertae sedis</taxon>
        <taxon>Cryomyces</taxon>
    </lineage>
</organism>
<evidence type="ECO:0000256" key="1">
    <source>
        <dbReference type="SAM" id="MobiDB-lite"/>
    </source>
</evidence>
<dbReference type="PANTHER" id="PTHR34502:SF5">
    <property type="entry name" value="DUF6594 DOMAIN-CONTAINING PROTEIN"/>
    <property type="match status" value="1"/>
</dbReference>
<dbReference type="STRING" id="331657.A0A4U0XZG3"/>
<dbReference type="OrthoDB" id="3546297at2759"/>
<keyword evidence="2" id="KW-0472">Membrane</keyword>
<keyword evidence="2" id="KW-1133">Transmembrane helix</keyword>
<dbReference type="PANTHER" id="PTHR34502">
    <property type="entry name" value="DUF6594 DOMAIN-CONTAINING PROTEIN-RELATED"/>
    <property type="match status" value="1"/>
</dbReference>
<keyword evidence="5" id="KW-1185">Reference proteome</keyword>
<dbReference type="InterPro" id="IPR046529">
    <property type="entry name" value="DUF6594"/>
</dbReference>
<feature type="domain" description="DUF6594" evidence="3">
    <location>
        <begin position="67"/>
        <end position="265"/>
    </location>
</feature>
<feature type="transmembrane region" description="Helical" evidence="2">
    <location>
        <begin position="226"/>
        <end position="246"/>
    </location>
</feature>
<reference evidence="4 5" key="1">
    <citation type="submission" date="2017-03" db="EMBL/GenBank/DDBJ databases">
        <title>Genomes of endolithic fungi from Antarctica.</title>
        <authorList>
            <person name="Coleine C."/>
            <person name="Masonjones S."/>
            <person name="Stajich J.E."/>
        </authorList>
    </citation>
    <scope>NUCLEOTIDE SEQUENCE [LARGE SCALE GENOMIC DNA]</scope>
    <source>
        <strain evidence="4 5">CCFEE 5187</strain>
    </source>
</reference>
<keyword evidence="2" id="KW-0812">Transmembrane</keyword>
<proteinExistence type="predicted"/>
<evidence type="ECO:0000313" key="5">
    <source>
        <dbReference type="Proteomes" id="UP000308768"/>
    </source>
</evidence>
<feature type="transmembrane region" description="Helical" evidence="2">
    <location>
        <begin position="253"/>
        <end position="270"/>
    </location>
</feature>
<gene>
    <name evidence="4" type="ORF">B0A49_01066</name>
</gene>
<feature type="region of interest" description="Disordered" evidence="1">
    <location>
        <begin position="32"/>
        <end position="54"/>
    </location>
</feature>
<feature type="transmembrane region" description="Helical" evidence="2">
    <location>
        <begin position="197"/>
        <end position="220"/>
    </location>
</feature>
<name>A0A4U0XZG3_9PEZI</name>
<evidence type="ECO:0000259" key="3">
    <source>
        <dbReference type="Pfam" id="PF20237"/>
    </source>
</evidence>
<sequence length="284" mass="32009">MEGSFNPGLEMSQVQHLERMYPTFLPDQSVQERALRRDRLDHEPSRPEGGLTSTIWTSVEQRNNSGHYNFERFEFMQLLNLCLLQEDIREVAKDIFELVGSEHAPDEYSRDLIGRLRPMLKDYNEGLIQADLRGELEQDGVRKLIERIIPDKFAKSDYFSIGPRRELNSGRWRYVPEHTRARAEEHEKEGLKRLVDYLARFFVSIFGGASLLVPMIIMVFSNSRNANLIITSAFVLFFSIVLSVGSKASNQEILAATAGYAAVLVVFIGTSGTGMGTGTGTAGV</sequence>